<evidence type="ECO:0000259" key="6">
    <source>
        <dbReference type="PROSITE" id="PS51371"/>
    </source>
</evidence>
<feature type="domain" description="CBS" evidence="6">
    <location>
        <begin position="201"/>
        <end position="259"/>
    </location>
</feature>
<dbReference type="CDD" id="cd04604">
    <property type="entry name" value="CBS_pair_SIS_assoc"/>
    <property type="match status" value="1"/>
</dbReference>
<name>A0ABT2TF62_9FIRM</name>
<dbReference type="Proteomes" id="UP001652442">
    <property type="component" value="Unassembled WGS sequence"/>
</dbReference>
<evidence type="ECO:0000256" key="1">
    <source>
        <dbReference type="ARBA" id="ARBA00008165"/>
    </source>
</evidence>
<keyword evidence="3 5" id="KW-0129">CBS domain</keyword>
<dbReference type="InterPro" id="IPR046348">
    <property type="entry name" value="SIS_dom_sf"/>
</dbReference>
<dbReference type="SMART" id="SM00116">
    <property type="entry name" value="CBS"/>
    <property type="match status" value="1"/>
</dbReference>
<accession>A0ABT2TF62</accession>
<dbReference type="EMBL" id="JAOQJQ010000001">
    <property type="protein sequence ID" value="MCU6760823.1"/>
    <property type="molecule type" value="Genomic_DNA"/>
</dbReference>
<reference evidence="8 9" key="1">
    <citation type="journal article" date="2021" name="ISME Commun">
        <title>Automated analysis of genomic sequences facilitates high-throughput and comprehensive description of bacteria.</title>
        <authorList>
            <person name="Hitch T.C.A."/>
        </authorList>
    </citation>
    <scope>NUCLEOTIDE SEQUENCE [LARGE SCALE GENOMIC DNA]</scope>
    <source>
        <strain evidence="8 9">Sanger_109</strain>
    </source>
</reference>
<dbReference type="GO" id="GO:0016853">
    <property type="term" value="F:isomerase activity"/>
    <property type="evidence" value="ECO:0007669"/>
    <property type="project" value="UniProtKB-KW"/>
</dbReference>
<evidence type="ECO:0000256" key="4">
    <source>
        <dbReference type="PIRNR" id="PIRNR004692"/>
    </source>
</evidence>
<keyword evidence="9" id="KW-1185">Reference proteome</keyword>
<feature type="domain" description="SIS" evidence="7">
    <location>
        <begin position="32"/>
        <end position="175"/>
    </location>
</feature>
<gene>
    <name evidence="8" type="ORF">OCV88_00555</name>
</gene>
<dbReference type="RefSeq" id="WP_158423704.1">
    <property type="nucleotide sequence ID" value="NZ_JAOQJQ010000001.1"/>
</dbReference>
<evidence type="ECO:0000259" key="7">
    <source>
        <dbReference type="PROSITE" id="PS51464"/>
    </source>
</evidence>
<dbReference type="InterPro" id="IPR050986">
    <property type="entry name" value="GutQ/KpsF_isomerases"/>
</dbReference>
<dbReference type="InterPro" id="IPR000644">
    <property type="entry name" value="CBS_dom"/>
</dbReference>
<evidence type="ECO:0000313" key="9">
    <source>
        <dbReference type="Proteomes" id="UP001652442"/>
    </source>
</evidence>
<dbReference type="CDD" id="cd05014">
    <property type="entry name" value="SIS_Kpsf"/>
    <property type="match status" value="1"/>
</dbReference>
<keyword evidence="2" id="KW-0677">Repeat</keyword>
<dbReference type="SUPFAM" id="SSF53697">
    <property type="entry name" value="SIS domain"/>
    <property type="match status" value="1"/>
</dbReference>
<comment type="caution">
    <text evidence="8">The sequence shown here is derived from an EMBL/GenBank/DDBJ whole genome shotgun (WGS) entry which is preliminary data.</text>
</comment>
<dbReference type="PANTHER" id="PTHR42745:SF1">
    <property type="entry name" value="ARABINOSE 5-PHOSPHATE ISOMERASE KDSD"/>
    <property type="match status" value="1"/>
</dbReference>
<evidence type="ECO:0000256" key="5">
    <source>
        <dbReference type="PROSITE-ProRule" id="PRU00703"/>
    </source>
</evidence>
<dbReference type="NCBIfam" id="TIGR00393">
    <property type="entry name" value="kpsF"/>
    <property type="match status" value="1"/>
</dbReference>
<comment type="similarity">
    <text evidence="1 4">Belongs to the SIS family. GutQ/KpsF subfamily.</text>
</comment>
<dbReference type="PIRSF" id="PIRSF004692">
    <property type="entry name" value="KdsD_KpsF"/>
    <property type="match status" value="1"/>
</dbReference>
<dbReference type="PANTHER" id="PTHR42745">
    <property type="match status" value="1"/>
</dbReference>
<dbReference type="Gene3D" id="3.40.50.10490">
    <property type="entry name" value="Glucose-6-phosphate isomerase like protein, domain 1"/>
    <property type="match status" value="1"/>
</dbReference>
<dbReference type="InterPro" id="IPR004800">
    <property type="entry name" value="KdsD/KpsF-type"/>
</dbReference>
<dbReference type="Pfam" id="PF01380">
    <property type="entry name" value="SIS"/>
    <property type="match status" value="1"/>
</dbReference>
<feature type="domain" description="CBS" evidence="6">
    <location>
        <begin position="268"/>
        <end position="322"/>
    </location>
</feature>
<dbReference type="PROSITE" id="PS51371">
    <property type="entry name" value="CBS"/>
    <property type="match status" value="2"/>
</dbReference>
<dbReference type="PROSITE" id="PS51464">
    <property type="entry name" value="SIS"/>
    <property type="match status" value="1"/>
</dbReference>
<dbReference type="InterPro" id="IPR035474">
    <property type="entry name" value="SIS_Kpsf"/>
</dbReference>
<evidence type="ECO:0000256" key="3">
    <source>
        <dbReference type="ARBA" id="ARBA00023122"/>
    </source>
</evidence>
<dbReference type="InterPro" id="IPR046342">
    <property type="entry name" value="CBS_dom_sf"/>
</dbReference>
<protein>
    <submittedName>
        <fullName evidence="8">KpsF/GutQ family sugar-phosphate isomerase</fullName>
    </submittedName>
</protein>
<dbReference type="Gene3D" id="3.10.580.10">
    <property type="entry name" value="CBS-domain"/>
    <property type="match status" value="1"/>
</dbReference>
<organism evidence="8 9">
    <name type="scientific">Brotonthovivens ammoniilytica</name>
    <dbReference type="NCBI Taxonomy" id="2981725"/>
    <lineage>
        <taxon>Bacteria</taxon>
        <taxon>Bacillati</taxon>
        <taxon>Bacillota</taxon>
        <taxon>Clostridia</taxon>
        <taxon>Lachnospirales</taxon>
        <taxon>Lachnospiraceae</taxon>
        <taxon>Brotonthovivens</taxon>
    </lineage>
</organism>
<dbReference type="InterPro" id="IPR001347">
    <property type="entry name" value="SIS_dom"/>
</dbReference>
<keyword evidence="8" id="KW-0413">Isomerase</keyword>
<evidence type="ECO:0000256" key="2">
    <source>
        <dbReference type="ARBA" id="ARBA00022737"/>
    </source>
</evidence>
<proteinExistence type="inferred from homology"/>
<sequence length="322" mass="35251">MDILNEVKKIFNIEIEELQKVSNYLDDNIVKVIELINHCRGKIILCGMGKPGHIARKISATMSSLGIQSYVLHPAEALHGDLGTLSKEDILILISNSGETSEICNILPNIKLINIPIVSITSHLDSTLAQYSDYVIALPIFKEACALSLAPTSSTTAALVLGDAIAVVVSELRKFKKEDFALFHPAGALGRKLTVKVSDIMHKNEENPVVNAGVNLGEAIIKMCEFGLGAITIVDENQKLLGLITDGDLKRYIGKREDVYKVNVEDVMTSHPIVTEENILAINALAMMENREKQLSVLPVVREDLVVVGLVRNHDIIKLGIF</sequence>
<evidence type="ECO:0000313" key="8">
    <source>
        <dbReference type="EMBL" id="MCU6760823.1"/>
    </source>
</evidence>
<dbReference type="Pfam" id="PF00571">
    <property type="entry name" value="CBS"/>
    <property type="match status" value="2"/>
</dbReference>